<organism evidence="1 2">
    <name type="scientific">Periplaneta americana</name>
    <name type="common">American cockroach</name>
    <name type="synonym">Blatta americana</name>
    <dbReference type="NCBI Taxonomy" id="6978"/>
    <lineage>
        <taxon>Eukaryota</taxon>
        <taxon>Metazoa</taxon>
        <taxon>Ecdysozoa</taxon>
        <taxon>Arthropoda</taxon>
        <taxon>Hexapoda</taxon>
        <taxon>Insecta</taxon>
        <taxon>Pterygota</taxon>
        <taxon>Neoptera</taxon>
        <taxon>Polyneoptera</taxon>
        <taxon>Dictyoptera</taxon>
        <taxon>Blattodea</taxon>
        <taxon>Blattoidea</taxon>
        <taxon>Blattidae</taxon>
        <taxon>Blattinae</taxon>
        <taxon>Periplaneta</taxon>
    </lineage>
</organism>
<comment type="caution">
    <text evidence="1">The sequence shown here is derived from an EMBL/GenBank/DDBJ whole genome shotgun (WGS) entry which is preliminary data.</text>
</comment>
<accession>A0ABQ8TBD5</accession>
<gene>
    <name evidence="1" type="ORF">ANN_04937</name>
</gene>
<protein>
    <submittedName>
        <fullName evidence="1">Uncharacterized protein</fullName>
    </submittedName>
</protein>
<name>A0ABQ8TBD5_PERAM</name>
<evidence type="ECO:0000313" key="1">
    <source>
        <dbReference type="EMBL" id="KAJ4443269.1"/>
    </source>
</evidence>
<sequence length="86" mass="9817">MWINLESIKSYILEETLASRRSKTVFGAPTHSYMIMPVLVMDGMLFPHMYVLVSEPNRQLPDSMIIDLPNVKAYASKSANITKRDL</sequence>
<dbReference type="EMBL" id="JAJSOF020000013">
    <property type="protein sequence ID" value="KAJ4443269.1"/>
    <property type="molecule type" value="Genomic_DNA"/>
</dbReference>
<proteinExistence type="predicted"/>
<dbReference type="Proteomes" id="UP001148838">
    <property type="component" value="Unassembled WGS sequence"/>
</dbReference>
<evidence type="ECO:0000313" key="2">
    <source>
        <dbReference type="Proteomes" id="UP001148838"/>
    </source>
</evidence>
<keyword evidence="2" id="KW-1185">Reference proteome</keyword>
<reference evidence="1 2" key="1">
    <citation type="journal article" date="2022" name="Allergy">
        <title>Genome assembly and annotation of Periplaneta americana reveal a comprehensive cockroach allergen profile.</title>
        <authorList>
            <person name="Wang L."/>
            <person name="Xiong Q."/>
            <person name="Saelim N."/>
            <person name="Wang L."/>
            <person name="Nong W."/>
            <person name="Wan A.T."/>
            <person name="Shi M."/>
            <person name="Liu X."/>
            <person name="Cao Q."/>
            <person name="Hui J.H.L."/>
            <person name="Sookrung N."/>
            <person name="Leung T.F."/>
            <person name="Tungtrongchitr A."/>
            <person name="Tsui S.K.W."/>
        </authorList>
    </citation>
    <scope>NUCLEOTIDE SEQUENCE [LARGE SCALE GENOMIC DNA]</scope>
    <source>
        <strain evidence="1">PWHHKU_190912</strain>
    </source>
</reference>